<dbReference type="PROSITE" id="PS51257">
    <property type="entry name" value="PROKAR_LIPOPROTEIN"/>
    <property type="match status" value="1"/>
</dbReference>
<proteinExistence type="predicted"/>
<evidence type="ECO:0000313" key="2">
    <source>
        <dbReference type="Proteomes" id="UP000655420"/>
    </source>
</evidence>
<dbReference type="RefSeq" id="WP_200612439.1">
    <property type="nucleotide sequence ID" value="NZ_JAEHHL010000010.1"/>
</dbReference>
<dbReference type="EMBL" id="JAEHHL010000010">
    <property type="protein sequence ID" value="MBK0400840.1"/>
    <property type="molecule type" value="Genomic_DNA"/>
</dbReference>
<dbReference type="AlphaFoldDB" id="A0A8J7M9R1"/>
<dbReference type="Proteomes" id="UP000655420">
    <property type="component" value="Unassembled WGS sequence"/>
</dbReference>
<gene>
    <name evidence="1" type="ORF">H0I76_16690</name>
</gene>
<evidence type="ECO:0000313" key="1">
    <source>
        <dbReference type="EMBL" id="MBK0400840.1"/>
    </source>
</evidence>
<comment type="caution">
    <text evidence="1">The sequence shown here is derived from an EMBL/GenBank/DDBJ whole genome shotgun (WGS) entry which is preliminary data.</text>
</comment>
<sequence>MRKPIVAALAAASVLLAGCEQGIPPEALAISQVSVEKRQLQTRYFETEDESLLLNASVAVLQDLGFTLEESETDLGVLLATKDRDATEAGQIAGAILLGVLTGVYVPTDRNQKIRVSVVTRPLDDGRGRTAVRATFQRLVWDTQGNLSKIEGLNEPELYQGFFEKLAQSVFLEAQEI</sequence>
<evidence type="ECO:0008006" key="3">
    <source>
        <dbReference type="Google" id="ProtNLM"/>
    </source>
</evidence>
<keyword evidence="2" id="KW-1185">Reference proteome</keyword>
<organism evidence="1 2">
    <name type="scientific">Thermohalobaculum xanthum</name>
    <dbReference type="NCBI Taxonomy" id="2753746"/>
    <lineage>
        <taxon>Bacteria</taxon>
        <taxon>Pseudomonadati</taxon>
        <taxon>Pseudomonadota</taxon>
        <taxon>Alphaproteobacteria</taxon>
        <taxon>Rhodobacterales</taxon>
        <taxon>Paracoccaceae</taxon>
        <taxon>Thermohalobaculum</taxon>
    </lineage>
</organism>
<protein>
    <recommendedName>
        <fullName evidence="3">Lipoprotein</fullName>
    </recommendedName>
</protein>
<name>A0A8J7M9R1_9RHOB</name>
<reference evidence="1" key="1">
    <citation type="submission" date="2020-12" db="EMBL/GenBank/DDBJ databases">
        <title>Bacterial taxonomy.</title>
        <authorList>
            <person name="Pan X."/>
        </authorList>
    </citation>
    <scope>NUCLEOTIDE SEQUENCE</scope>
    <source>
        <strain evidence="1">M0105</strain>
    </source>
</reference>
<accession>A0A8J7M9R1</accession>